<organism evidence="13 14">
    <name type="scientific">Candidatus Woesebacteria bacterium GW2011_GWB1_43_14</name>
    <dbReference type="NCBI Taxonomy" id="1618578"/>
    <lineage>
        <taxon>Bacteria</taxon>
        <taxon>Candidatus Woeseibacteriota</taxon>
    </lineage>
</organism>
<evidence type="ECO:0000256" key="11">
    <source>
        <dbReference type="NCBIfam" id="TIGR00435"/>
    </source>
</evidence>
<evidence type="ECO:0000256" key="2">
    <source>
        <dbReference type="ARBA" id="ARBA00011245"/>
    </source>
</evidence>
<keyword evidence="10" id="KW-0030">Aminoacyl-tRNA synthetase</keyword>
<keyword evidence="5" id="KW-0479">Metal-binding</keyword>
<keyword evidence="6" id="KW-0547">Nucleotide-binding</keyword>
<dbReference type="Proteomes" id="UP000034090">
    <property type="component" value="Unassembled WGS sequence"/>
</dbReference>
<name>A0A0G1DGY9_9BACT</name>
<evidence type="ECO:0000256" key="7">
    <source>
        <dbReference type="ARBA" id="ARBA00022833"/>
    </source>
</evidence>
<protein>
    <recommendedName>
        <fullName evidence="3 11">Cysteine--tRNA ligase</fullName>
        <ecNumber evidence="3 11">6.1.1.16</ecNumber>
    </recommendedName>
</protein>
<keyword evidence="9" id="KW-0648">Protein biosynthesis</keyword>
<keyword evidence="4 13" id="KW-0436">Ligase</keyword>
<reference evidence="13 14" key="1">
    <citation type="journal article" date="2015" name="Nature">
        <title>rRNA introns, odd ribosomes, and small enigmatic genomes across a large radiation of phyla.</title>
        <authorList>
            <person name="Brown C.T."/>
            <person name="Hug L.A."/>
            <person name="Thomas B.C."/>
            <person name="Sharon I."/>
            <person name="Castelle C.J."/>
            <person name="Singh A."/>
            <person name="Wilkins M.J."/>
            <person name="Williams K.H."/>
            <person name="Banfield J.F."/>
        </authorList>
    </citation>
    <scope>NUCLEOTIDE SEQUENCE [LARGE SCALE GENOMIC DNA]</scope>
</reference>
<evidence type="ECO:0000313" key="13">
    <source>
        <dbReference type="EMBL" id="KKS96964.1"/>
    </source>
</evidence>
<dbReference type="InterPro" id="IPR009080">
    <property type="entry name" value="tRNAsynth_Ia_anticodon-bd"/>
</dbReference>
<dbReference type="EMBL" id="LCFQ01000013">
    <property type="protein sequence ID" value="KKS96964.1"/>
    <property type="molecule type" value="Genomic_DNA"/>
</dbReference>
<dbReference type="InterPro" id="IPR024909">
    <property type="entry name" value="Cys-tRNA/MSH_ligase"/>
</dbReference>
<evidence type="ECO:0000256" key="10">
    <source>
        <dbReference type="ARBA" id="ARBA00023146"/>
    </source>
</evidence>
<dbReference type="Gene3D" id="3.40.50.620">
    <property type="entry name" value="HUPs"/>
    <property type="match status" value="1"/>
</dbReference>
<accession>A0A0G1DGY9</accession>
<dbReference type="GO" id="GO:0046872">
    <property type="term" value="F:metal ion binding"/>
    <property type="evidence" value="ECO:0007669"/>
    <property type="project" value="UniProtKB-KW"/>
</dbReference>
<dbReference type="NCBIfam" id="TIGR00435">
    <property type="entry name" value="cysS"/>
    <property type="match status" value="1"/>
</dbReference>
<keyword evidence="7" id="KW-0862">Zinc</keyword>
<dbReference type="AlphaFoldDB" id="A0A0G1DGY9"/>
<comment type="cofactor">
    <cofactor evidence="1">
        <name>Zn(2+)</name>
        <dbReference type="ChEBI" id="CHEBI:29105"/>
    </cofactor>
</comment>
<dbReference type="GO" id="GO:0005829">
    <property type="term" value="C:cytosol"/>
    <property type="evidence" value="ECO:0007669"/>
    <property type="project" value="TreeGrafter"/>
</dbReference>
<dbReference type="STRING" id="1618578.UV74_C0013G0086"/>
<dbReference type="SUPFAM" id="SSF47323">
    <property type="entry name" value="Anticodon-binding domain of a subclass of class I aminoacyl-tRNA synthetases"/>
    <property type="match status" value="1"/>
</dbReference>
<evidence type="ECO:0000256" key="5">
    <source>
        <dbReference type="ARBA" id="ARBA00022723"/>
    </source>
</evidence>
<evidence type="ECO:0000259" key="12">
    <source>
        <dbReference type="Pfam" id="PF01406"/>
    </source>
</evidence>
<dbReference type="PATRIC" id="fig|1618578.3.peg.428"/>
<evidence type="ECO:0000256" key="4">
    <source>
        <dbReference type="ARBA" id="ARBA00022598"/>
    </source>
</evidence>
<evidence type="ECO:0000256" key="9">
    <source>
        <dbReference type="ARBA" id="ARBA00022917"/>
    </source>
</evidence>
<dbReference type="GO" id="GO:0004817">
    <property type="term" value="F:cysteine-tRNA ligase activity"/>
    <property type="evidence" value="ECO:0007669"/>
    <property type="project" value="UniProtKB-UniRule"/>
</dbReference>
<gene>
    <name evidence="13" type="ORF">UV74_C0013G0086</name>
</gene>
<keyword evidence="8" id="KW-0067">ATP-binding</keyword>
<evidence type="ECO:0000256" key="1">
    <source>
        <dbReference type="ARBA" id="ARBA00001947"/>
    </source>
</evidence>
<dbReference type="Pfam" id="PF01406">
    <property type="entry name" value="tRNA-synt_1e"/>
    <property type="match status" value="1"/>
</dbReference>
<dbReference type="PANTHER" id="PTHR10890">
    <property type="entry name" value="CYSTEINYL-TRNA SYNTHETASE"/>
    <property type="match status" value="1"/>
</dbReference>
<dbReference type="InterPro" id="IPR015803">
    <property type="entry name" value="Cys-tRNA-ligase"/>
</dbReference>
<dbReference type="EC" id="6.1.1.16" evidence="3 11"/>
<dbReference type="PRINTS" id="PR00983">
    <property type="entry name" value="TRNASYNTHCYS"/>
</dbReference>
<proteinExistence type="predicted"/>
<dbReference type="InterPro" id="IPR032678">
    <property type="entry name" value="tRNA-synt_1_cat_dom"/>
</dbReference>
<dbReference type="SUPFAM" id="SSF52374">
    <property type="entry name" value="Nucleotidylyl transferase"/>
    <property type="match status" value="1"/>
</dbReference>
<dbReference type="GO" id="GO:0006423">
    <property type="term" value="P:cysteinyl-tRNA aminoacylation"/>
    <property type="evidence" value="ECO:0007669"/>
    <property type="project" value="UniProtKB-UniRule"/>
</dbReference>
<evidence type="ECO:0000256" key="6">
    <source>
        <dbReference type="ARBA" id="ARBA00022741"/>
    </source>
</evidence>
<comment type="caution">
    <text evidence="13">The sequence shown here is derived from an EMBL/GenBank/DDBJ whole genome shotgun (WGS) entry which is preliminary data.</text>
</comment>
<dbReference type="InterPro" id="IPR014729">
    <property type="entry name" value="Rossmann-like_a/b/a_fold"/>
</dbReference>
<evidence type="ECO:0000256" key="3">
    <source>
        <dbReference type="ARBA" id="ARBA00012832"/>
    </source>
</evidence>
<dbReference type="Gene3D" id="1.20.120.1910">
    <property type="entry name" value="Cysteine-tRNA ligase, C-terminal anti-codon recognition domain"/>
    <property type="match status" value="1"/>
</dbReference>
<comment type="subunit">
    <text evidence="2">Monomer.</text>
</comment>
<feature type="domain" description="tRNA synthetases class I catalytic" evidence="12">
    <location>
        <begin position="2"/>
        <end position="288"/>
    </location>
</feature>
<sequence>MTSDLLVRTLKYLGYETNYVMNLTDVGHLTGDNLGDADTGEDRLEKAAKREAKSAWDIAKFYGGKFLSEFSDLNLIKPNKYPKATNHISEQIALIEKLQKNGLTYETSDGVYFDTKEYERATGKKYGELSDLDKIKEGARVEKNVEKKNPRDFALWKFSKKGEGRQMEWESPWGVGFPGWHIECSAMSMKYLGETLDIHIGGEDLRSTHHPNEIAQSEGATGKPFVKYWVHGAFLKVDGGRMGKSLGNAYSLGDIKKRGIDPLALKLFYYSAYYRDSLNFTWEALEGSQNALNNLYERVRELKASLGDELSSEKLDKIDNFRSEFRGYLEDDLDMPKVMAVVWSTLKSNLPSRDKLDLLYDFDDVLGLNLRGVEEAKIPQDLIKLAKKREEYRQKGDFAMADKIREKIENQGFIIKDGESGAKLSRRSAFGKKSNE</sequence>
<evidence type="ECO:0000256" key="8">
    <source>
        <dbReference type="ARBA" id="ARBA00022840"/>
    </source>
</evidence>
<evidence type="ECO:0000313" key="14">
    <source>
        <dbReference type="Proteomes" id="UP000034090"/>
    </source>
</evidence>
<dbReference type="GO" id="GO:0005524">
    <property type="term" value="F:ATP binding"/>
    <property type="evidence" value="ECO:0007669"/>
    <property type="project" value="UniProtKB-KW"/>
</dbReference>
<dbReference type="PANTHER" id="PTHR10890:SF3">
    <property type="entry name" value="CYSTEINE--TRNA LIGASE, CYTOPLASMIC"/>
    <property type="match status" value="1"/>
</dbReference>